<dbReference type="GO" id="GO:1902600">
    <property type="term" value="P:proton transmembrane transport"/>
    <property type="evidence" value="ECO:0007669"/>
    <property type="project" value="InterPro"/>
</dbReference>
<evidence type="ECO:0000313" key="8">
    <source>
        <dbReference type="Proteomes" id="UP000002429"/>
    </source>
</evidence>
<feature type="transmembrane region" description="Helical" evidence="5">
    <location>
        <begin position="371"/>
        <end position="394"/>
    </location>
</feature>
<dbReference type="eggNOG" id="COG0475">
    <property type="taxonomic scope" value="Bacteria"/>
</dbReference>
<protein>
    <submittedName>
        <fullName evidence="7">Sodium/hydrogen exchanger family protein</fullName>
    </submittedName>
</protein>
<evidence type="ECO:0000313" key="7">
    <source>
        <dbReference type="EMBL" id="ABF10358.1"/>
    </source>
</evidence>
<feature type="domain" description="Cation/H+ exchanger transmembrane" evidence="6">
    <location>
        <begin position="33"/>
        <end position="384"/>
    </location>
</feature>
<feature type="transmembrane region" description="Helical" evidence="5">
    <location>
        <begin position="131"/>
        <end position="152"/>
    </location>
</feature>
<dbReference type="GO" id="GO:0015297">
    <property type="term" value="F:antiporter activity"/>
    <property type="evidence" value="ECO:0007669"/>
    <property type="project" value="InterPro"/>
</dbReference>
<keyword evidence="4 5" id="KW-0472">Membrane</keyword>
<evidence type="ECO:0000259" key="6">
    <source>
        <dbReference type="Pfam" id="PF00999"/>
    </source>
</evidence>
<feature type="transmembrane region" description="Helical" evidence="5">
    <location>
        <begin position="233"/>
        <end position="254"/>
    </location>
</feature>
<feature type="transmembrane region" description="Helical" evidence="5">
    <location>
        <begin position="303"/>
        <end position="320"/>
    </location>
</feature>
<dbReference type="EMBL" id="CP000352">
    <property type="protein sequence ID" value="ABF10358.1"/>
    <property type="molecule type" value="Genomic_DNA"/>
</dbReference>
<keyword evidence="3 5" id="KW-1133">Transmembrane helix</keyword>
<reference evidence="8" key="1">
    <citation type="journal article" date="2010" name="PLoS ONE">
        <title>The complete genome sequence of Cupriavidus metallidurans strain CH34, a master survivalist in harsh and anthropogenic environments.</title>
        <authorList>
            <person name="Janssen P.J."/>
            <person name="Van Houdt R."/>
            <person name="Moors H."/>
            <person name="Monsieurs P."/>
            <person name="Morin N."/>
            <person name="Michaux A."/>
            <person name="Benotmane M.A."/>
            <person name="Leys N."/>
            <person name="Vallaeys T."/>
            <person name="Lapidus A."/>
            <person name="Monchy S."/>
            <person name="Medigue C."/>
            <person name="Taghavi S."/>
            <person name="McCorkle S."/>
            <person name="Dunn J."/>
            <person name="van der Lelie D."/>
            <person name="Mergeay M."/>
        </authorList>
    </citation>
    <scope>NUCLEOTIDE SEQUENCE [LARGE SCALE GENOMIC DNA]</scope>
    <source>
        <strain evidence="8">ATCC 43123 / DSM 2839 / NBRC 102507 / CH34</strain>
    </source>
</reference>
<dbReference type="InterPro" id="IPR006153">
    <property type="entry name" value="Cation/H_exchanger_TM"/>
</dbReference>
<evidence type="ECO:0000256" key="2">
    <source>
        <dbReference type="ARBA" id="ARBA00022692"/>
    </source>
</evidence>
<organism evidence="7 8">
    <name type="scientific">Cupriavidus metallidurans (strain ATCC 43123 / DSM 2839 / NBRC 102507 / CH34)</name>
    <name type="common">Ralstonia metallidurans</name>
    <dbReference type="NCBI Taxonomy" id="266264"/>
    <lineage>
        <taxon>Bacteria</taxon>
        <taxon>Pseudomonadati</taxon>
        <taxon>Pseudomonadota</taxon>
        <taxon>Betaproteobacteria</taxon>
        <taxon>Burkholderiales</taxon>
        <taxon>Burkholderiaceae</taxon>
        <taxon>Cupriavidus</taxon>
    </lineage>
</organism>
<dbReference type="Proteomes" id="UP000002429">
    <property type="component" value="Chromosome"/>
</dbReference>
<name>Q1LHL8_CUPMC</name>
<gene>
    <name evidence="7" type="ordered locus">Rmet_3486</name>
</gene>
<dbReference type="PANTHER" id="PTHR43021">
    <property type="entry name" value="NA(+)/H(+) ANTIPORTER-RELATED"/>
    <property type="match status" value="1"/>
</dbReference>
<evidence type="ECO:0000256" key="1">
    <source>
        <dbReference type="ARBA" id="ARBA00004141"/>
    </source>
</evidence>
<feature type="transmembrane region" description="Helical" evidence="5">
    <location>
        <begin position="274"/>
        <end position="296"/>
    </location>
</feature>
<feature type="transmembrane region" description="Helical" evidence="5">
    <location>
        <begin position="193"/>
        <end position="213"/>
    </location>
</feature>
<accession>Q1LHL8</accession>
<dbReference type="HOGENOM" id="CLU_031031_3_0_4"/>
<evidence type="ECO:0000256" key="4">
    <source>
        <dbReference type="ARBA" id="ARBA00023136"/>
    </source>
</evidence>
<dbReference type="KEGG" id="rme:Rmet_3486"/>
<dbReference type="PANTHER" id="PTHR43021:SF2">
    <property type="entry name" value="CATION_H+ EXCHANGER DOMAIN-CONTAINING PROTEIN"/>
    <property type="match status" value="1"/>
</dbReference>
<dbReference type="GO" id="GO:0016020">
    <property type="term" value="C:membrane"/>
    <property type="evidence" value="ECO:0007669"/>
    <property type="project" value="UniProtKB-SubCell"/>
</dbReference>
<evidence type="ECO:0000256" key="5">
    <source>
        <dbReference type="SAM" id="Phobius"/>
    </source>
</evidence>
<proteinExistence type="predicted"/>
<feature type="transmembrane region" description="Helical" evidence="5">
    <location>
        <begin position="164"/>
        <end position="187"/>
    </location>
</feature>
<keyword evidence="8" id="KW-1185">Reference proteome</keyword>
<dbReference type="RefSeq" id="WP_011517915.1">
    <property type="nucleotide sequence ID" value="NC_007973.1"/>
</dbReference>
<feature type="transmembrane region" description="Helical" evidence="5">
    <location>
        <begin position="20"/>
        <end position="38"/>
    </location>
</feature>
<dbReference type="InterPro" id="IPR038770">
    <property type="entry name" value="Na+/solute_symporter_sf"/>
</dbReference>
<sequence>MSAMNGLSQLFPSLPLAPSGLFWVGLALVGAGLAGELCRRWLGFPRIVGYAAAGLFAGTLGRSIVDENMIAQTRILIDMALALALFELGHRLSFSWLRANRWLLFTSGAESLLTWGLVSTVLQWLGASPAVAILAGGIAVSTSPTIVLQLKNELRAEGQVTERLMAMAALNSIYAAVIVQVATGWLHSEYGNIGAALLHPLYLLTGSCLLAWVVGKVGHAIYARMSADDHYSFLVLVGLVLFALALTRVLKLSMPLSLMLAGVVFKHQDRQPHVWPTHFGSAGSLLIIVMIVSLGLPLTAHDWAVGGMLAIALVVMRHVAKLVGVISLGSFSGLSLRQCTALGLALAPMSGLAYLLMNDVALLYPGTGSPLASIILCALAIEQLLGPVIAAWALHYVSEARDNGGR</sequence>
<feature type="transmembrane region" description="Helical" evidence="5">
    <location>
        <begin position="47"/>
        <end position="65"/>
    </location>
</feature>
<dbReference type="AlphaFoldDB" id="Q1LHL8"/>
<feature type="transmembrane region" description="Helical" evidence="5">
    <location>
        <begin position="340"/>
        <end position="364"/>
    </location>
</feature>
<dbReference type="Gene3D" id="1.20.1530.20">
    <property type="match status" value="1"/>
</dbReference>
<comment type="subcellular location">
    <subcellularLocation>
        <location evidence="1">Membrane</location>
        <topology evidence="1">Multi-pass membrane protein</topology>
    </subcellularLocation>
</comment>
<keyword evidence="2 5" id="KW-0812">Transmembrane</keyword>
<dbReference type="Pfam" id="PF00999">
    <property type="entry name" value="Na_H_Exchanger"/>
    <property type="match status" value="1"/>
</dbReference>
<evidence type="ECO:0000256" key="3">
    <source>
        <dbReference type="ARBA" id="ARBA00022989"/>
    </source>
</evidence>
<dbReference type="STRING" id="266264.Rmet_3486"/>